<dbReference type="NCBIfam" id="TIGR00254">
    <property type="entry name" value="GGDEF"/>
    <property type="match status" value="1"/>
</dbReference>
<dbReference type="SMART" id="SM00267">
    <property type="entry name" value="GGDEF"/>
    <property type="match status" value="1"/>
</dbReference>
<dbReference type="Pfam" id="PF00563">
    <property type="entry name" value="EAL"/>
    <property type="match status" value="1"/>
</dbReference>
<feature type="domain" description="EAL" evidence="3">
    <location>
        <begin position="279"/>
        <end position="529"/>
    </location>
</feature>
<dbReference type="SUPFAM" id="SSF55073">
    <property type="entry name" value="Nucleotide cyclase"/>
    <property type="match status" value="1"/>
</dbReference>
<dbReference type="PANTHER" id="PTHR44757:SF2">
    <property type="entry name" value="BIOFILM ARCHITECTURE MAINTENANCE PROTEIN MBAA"/>
    <property type="match status" value="1"/>
</dbReference>
<dbReference type="SUPFAM" id="SSF141868">
    <property type="entry name" value="EAL domain-like"/>
    <property type="match status" value="1"/>
</dbReference>
<dbReference type="RefSeq" id="WP_243796829.1">
    <property type="nucleotide sequence ID" value="NZ_JALHAT010000003.1"/>
</dbReference>
<feature type="transmembrane region" description="Helical" evidence="2">
    <location>
        <begin position="21"/>
        <end position="41"/>
    </location>
</feature>
<dbReference type="PANTHER" id="PTHR44757">
    <property type="entry name" value="DIGUANYLATE CYCLASE DGCP"/>
    <property type="match status" value="1"/>
</dbReference>
<dbReference type="InterPro" id="IPR035919">
    <property type="entry name" value="EAL_sf"/>
</dbReference>
<comment type="caution">
    <text evidence="5">The sequence shown here is derived from an EMBL/GenBank/DDBJ whole genome shotgun (WGS) entry which is preliminary data.</text>
</comment>
<evidence type="ECO:0000259" key="4">
    <source>
        <dbReference type="PROSITE" id="PS50887"/>
    </source>
</evidence>
<dbReference type="InterPro" id="IPR043128">
    <property type="entry name" value="Rev_trsase/Diguanyl_cyclase"/>
</dbReference>
<dbReference type="EMBL" id="JALHAT010000003">
    <property type="protein sequence ID" value="MCJ1959607.1"/>
    <property type="molecule type" value="Genomic_DNA"/>
</dbReference>
<keyword evidence="2" id="KW-0472">Membrane</keyword>
<name>A0ABT0A8V3_9SPHN</name>
<keyword evidence="2" id="KW-0812">Transmembrane</keyword>
<sequence>MNAKVTTTTDNIDDIPGRRTVDVVAFGIVTSAILLFTATGSVIGPDVVRALMGQSPGPDQFILNAFLLNIAIIIFGWSRYRELNAELVERTREEAAARRLAETDPLTGFLNRRSFGMRADVMIAKARESGRAVALMMIDLDNFKQVNDFNGHAAGDQLLRQCAARIREVVPIGSAIARIGGDEFAIAIEYAPAQSGHIDRLAEILLKQLARTMRVGDTTADITGSLGLASTTRNHRAAEPADAQALLEYADVAMYHAKHQGRNSFSWFEPQMAEELHLRTELEDKIRRGIPAGEFVPYYERQMDLGSGRLCGFEMLARWQSPDLGLVSPDIFIPIAEDIGAIAELSEALIRQALQDAKGWPRELTLSVNISPLQLRDPWFAQKLLKLLVESSFPAERLEIEITESCLHQNVGQVRSLLTSLKNQGIKVSLDDFGTGFSSLAQLRSLPFDHMKIDRSFIERIDTDRDAAAIVRGIAMVGEGLHLPITAEGIANVHVLNELRKLGPVKGQGHYFGAPRPASELGEWISAGTALRGESAPVSPVGPDRPLRTLDLETTTSNENRRSGRA</sequence>
<dbReference type="Gene3D" id="3.20.20.450">
    <property type="entry name" value="EAL domain"/>
    <property type="match status" value="1"/>
</dbReference>
<dbReference type="Pfam" id="PF00990">
    <property type="entry name" value="GGDEF"/>
    <property type="match status" value="1"/>
</dbReference>
<evidence type="ECO:0000256" key="1">
    <source>
        <dbReference type="SAM" id="MobiDB-lite"/>
    </source>
</evidence>
<accession>A0ABT0A8V3</accession>
<proteinExistence type="predicted"/>
<dbReference type="Proteomes" id="UP001162802">
    <property type="component" value="Unassembled WGS sequence"/>
</dbReference>
<reference evidence="5" key="1">
    <citation type="submission" date="2022-03" db="EMBL/GenBank/DDBJ databases">
        <title>Identification of a novel bacterium isolated from mangrove sediments.</title>
        <authorList>
            <person name="Pan X."/>
        </authorList>
    </citation>
    <scope>NUCLEOTIDE SEQUENCE</scope>
    <source>
        <strain evidence="5">B2637</strain>
    </source>
</reference>
<dbReference type="InterPro" id="IPR001633">
    <property type="entry name" value="EAL_dom"/>
</dbReference>
<dbReference type="PROSITE" id="PS50887">
    <property type="entry name" value="GGDEF"/>
    <property type="match status" value="1"/>
</dbReference>
<keyword evidence="6" id="KW-1185">Reference proteome</keyword>
<dbReference type="CDD" id="cd01949">
    <property type="entry name" value="GGDEF"/>
    <property type="match status" value="1"/>
</dbReference>
<dbReference type="SMART" id="SM00052">
    <property type="entry name" value="EAL"/>
    <property type="match status" value="1"/>
</dbReference>
<feature type="domain" description="GGDEF" evidence="4">
    <location>
        <begin position="131"/>
        <end position="270"/>
    </location>
</feature>
<organism evidence="5 6">
    <name type="scientific">Novosphingobium mangrovi</name>
    <name type="common">ex Hu et al. 2023</name>
    <dbReference type="NCBI Taxonomy" id="2930094"/>
    <lineage>
        <taxon>Bacteria</taxon>
        <taxon>Pseudomonadati</taxon>
        <taxon>Pseudomonadota</taxon>
        <taxon>Alphaproteobacteria</taxon>
        <taxon>Sphingomonadales</taxon>
        <taxon>Sphingomonadaceae</taxon>
        <taxon>Novosphingobium</taxon>
    </lineage>
</organism>
<evidence type="ECO:0000313" key="6">
    <source>
        <dbReference type="Proteomes" id="UP001162802"/>
    </source>
</evidence>
<dbReference type="InterPro" id="IPR029787">
    <property type="entry name" value="Nucleotide_cyclase"/>
</dbReference>
<evidence type="ECO:0000259" key="3">
    <source>
        <dbReference type="PROSITE" id="PS50883"/>
    </source>
</evidence>
<evidence type="ECO:0000256" key="2">
    <source>
        <dbReference type="SAM" id="Phobius"/>
    </source>
</evidence>
<dbReference type="PROSITE" id="PS50883">
    <property type="entry name" value="EAL"/>
    <property type="match status" value="1"/>
</dbReference>
<dbReference type="InterPro" id="IPR000160">
    <property type="entry name" value="GGDEF_dom"/>
</dbReference>
<keyword evidence="2" id="KW-1133">Transmembrane helix</keyword>
<dbReference type="Gene3D" id="3.30.70.270">
    <property type="match status" value="1"/>
</dbReference>
<dbReference type="CDD" id="cd01948">
    <property type="entry name" value="EAL"/>
    <property type="match status" value="1"/>
</dbReference>
<evidence type="ECO:0000313" key="5">
    <source>
        <dbReference type="EMBL" id="MCJ1959607.1"/>
    </source>
</evidence>
<feature type="region of interest" description="Disordered" evidence="1">
    <location>
        <begin position="533"/>
        <end position="566"/>
    </location>
</feature>
<gene>
    <name evidence="5" type="ORF">MTR65_02785</name>
</gene>
<dbReference type="InterPro" id="IPR052155">
    <property type="entry name" value="Biofilm_reg_signaling"/>
</dbReference>
<protein>
    <submittedName>
        <fullName evidence="5">EAL domain-containing protein</fullName>
    </submittedName>
</protein>